<evidence type="ECO:0000256" key="1">
    <source>
        <dbReference type="SAM" id="MobiDB-lite"/>
    </source>
</evidence>
<reference evidence="2 3" key="1">
    <citation type="submission" date="2014-11" db="EMBL/GenBank/DDBJ databases">
        <authorList>
            <person name="Wibberg Daniel"/>
        </authorList>
    </citation>
    <scope>NUCLEOTIDE SEQUENCE [LARGE SCALE GENOMIC DNA]</scope>
    <source>
        <strain evidence="2">Rhizoctonia solani AG1-IB 7/3/14</strain>
    </source>
</reference>
<proteinExistence type="predicted"/>
<evidence type="ECO:0000313" key="2">
    <source>
        <dbReference type="EMBL" id="CEL52401.1"/>
    </source>
</evidence>
<dbReference type="STRING" id="1108050.A0A0B7F2V6"/>
<dbReference type="EMBL" id="LN679100">
    <property type="protein sequence ID" value="CEL52401.1"/>
    <property type="molecule type" value="Genomic_DNA"/>
</dbReference>
<feature type="region of interest" description="Disordered" evidence="1">
    <location>
        <begin position="233"/>
        <end position="282"/>
    </location>
</feature>
<feature type="compositionally biased region" description="Low complexity" evidence="1">
    <location>
        <begin position="233"/>
        <end position="251"/>
    </location>
</feature>
<feature type="compositionally biased region" description="Polar residues" evidence="1">
    <location>
        <begin position="252"/>
        <end position="273"/>
    </location>
</feature>
<protein>
    <submittedName>
        <fullName evidence="2">Uncharacterized protein</fullName>
    </submittedName>
</protein>
<name>A0A0B7F2V6_THACB</name>
<evidence type="ECO:0000313" key="3">
    <source>
        <dbReference type="Proteomes" id="UP000059188"/>
    </source>
</evidence>
<accession>A0A0B7F2V6</accession>
<dbReference type="OrthoDB" id="2129662at2759"/>
<feature type="region of interest" description="Disordered" evidence="1">
    <location>
        <begin position="184"/>
        <end position="203"/>
    </location>
</feature>
<keyword evidence="3" id="KW-1185">Reference proteome</keyword>
<organism evidence="2 3">
    <name type="scientific">Thanatephorus cucumeris (strain AG1-IB / isolate 7/3/14)</name>
    <name type="common">Lettuce bottom rot fungus</name>
    <name type="synonym">Rhizoctonia solani</name>
    <dbReference type="NCBI Taxonomy" id="1108050"/>
    <lineage>
        <taxon>Eukaryota</taxon>
        <taxon>Fungi</taxon>
        <taxon>Dikarya</taxon>
        <taxon>Basidiomycota</taxon>
        <taxon>Agaricomycotina</taxon>
        <taxon>Agaricomycetes</taxon>
        <taxon>Cantharellales</taxon>
        <taxon>Ceratobasidiaceae</taxon>
        <taxon>Rhizoctonia</taxon>
        <taxon>Rhizoctonia solani AG-1</taxon>
    </lineage>
</organism>
<gene>
    <name evidence="2" type="ORF">RSOLAG1IB_00942</name>
</gene>
<sequence length="727" mass="81086">MAYDQPNHQYNHHGPFASHHPIQIISGSPHVTESAYPHYTSSSADTPPTYAHGQTHYSNDHYEYPTQSHSSSAPHPYALPNTDPIPYYNPSEHYPNLMERQYMQQYPQDPHNSQAAHYGMGMVYPSQSPVVQQPSLPMHQPQDTQFSRQQSMPIQTNRGYFQQETLDKLHSHPYAHRAMMSVPSQSTGAAPPVQSESLALDRPPNSYLFKPTVPGPLSGPILAPELQQRLAYSTSPVSSLPSTLPAVPSTSGPASSRQSNSTGSLSPRANQDHSLPAPVFSSTSPVINRADVLLGDPSARNRKYVVERDIQCIKCSAVIGRLLLRGTQEEFEHQYSLYFQCPRCHNAPVLPVVSRKRTRTTEDTSLPTICDVCHRTRGIGGVVMKDREISVPYAIEVCGAIGCQTFLGNRKTCRLSHARLGHGELEIGVWRAPQGLKGQKDLLSVIASCKKLWQERVLAKLATPEVLEGDQEQPLRTYEDIDAVLARGWPAHESLLLEFPPDVGLHRRYVCLLWTKSKGRRNRKPNPNPEPANADDPDQLAEGLRRTREFAPEGCTLVAIFVCDWNMMNGTVLVSTSVPFESQDAEDRGAVSMGEVLGQILKDRAEYNANNPDNPVPAPLHLWVGIKAVSPLHGARFIDSMNRRGFLLLSEYVARHPDVNTGIFSEPPFGHLWLDDPWASTDENDARPVEILVRWLGKDLDETQLEKLKGIEYGKRARETGRAKKRR</sequence>
<dbReference type="AlphaFoldDB" id="A0A0B7F2V6"/>
<dbReference type="Proteomes" id="UP000059188">
    <property type="component" value="Unassembled WGS sequence"/>
</dbReference>
<feature type="region of interest" description="Disordered" evidence="1">
    <location>
        <begin position="1"/>
        <end position="88"/>
    </location>
</feature>